<evidence type="ECO:0000259" key="2">
    <source>
        <dbReference type="PROSITE" id="PS50887"/>
    </source>
</evidence>
<reference evidence="3" key="1">
    <citation type="submission" date="2021-03" db="EMBL/GenBank/DDBJ databases">
        <title>Proteiniclasticum marinus sp. nov., isolated from tidal flat sediment.</title>
        <authorList>
            <person name="Namirimu T."/>
            <person name="Yang J.-A."/>
            <person name="Yang S.-H."/>
            <person name="Kim Y.-J."/>
            <person name="Kwon K.K."/>
        </authorList>
    </citation>
    <scope>NUCLEOTIDE SEQUENCE</scope>
    <source>
        <strain evidence="3">SCR006</strain>
    </source>
</reference>
<dbReference type="Proteomes" id="UP000664218">
    <property type="component" value="Unassembled WGS sequence"/>
</dbReference>
<dbReference type="SMART" id="SM00267">
    <property type="entry name" value="GGDEF"/>
    <property type="match status" value="1"/>
</dbReference>
<feature type="transmembrane region" description="Helical" evidence="1">
    <location>
        <begin position="134"/>
        <end position="154"/>
    </location>
</feature>
<evidence type="ECO:0000313" key="4">
    <source>
        <dbReference type="Proteomes" id="UP000664218"/>
    </source>
</evidence>
<dbReference type="AlphaFoldDB" id="A0A939HEL4"/>
<dbReference type="PANTHER" id="PTHR45138:SF9">
    <property type="entry name" value="DIGUANYLATE CYCLASE DGCM-RELATED"/>
    <property type="match status" value="1"/>
</dbReference>
<feature type="domain" description="GGDEF" evidence="2">
    <location>
        <begin position="235"/>
        <end position="366"/>
    </location>
</feature>
<dbReference type="PANTHER" id="PTHR45138">
    <property type="entry name" value="REGULATORY COMPONENTS OF SENSORY TRANSDUCTION SYSTEM"/>
    <property type="match status" value="1"/>
</dbReference>
<keyword evidence="1" id="KW-0472">Membrane</keyword>
<sequence length="374" mass="41727">MMYAATYFIDIAALTILMGLLRSSTAVHPGRKRPFAAGIILTVLILSAEAVTIAAGEDHLDLRTLNLLANVIGFALTPLIPIVISLIFDRGILKVHRLILVPTMLNIMAALLSPLFGILFQINESNQYSRGDFFFLFITAYAFNFMILVVRTLDMGKTYNYPIVKKLMALSVFTILGTSIQLVVPSAYSSWHSVTLALGLYFLLLSEFDTSFDTLTGLYNRSSFDKAVTELRKPSAFSVIILDINEFKNVNDTYGHDYGDKVIQAVASVVKASFSKDFTCYRYGGDEFSILSRETDPDQIETQLKTMTIALNDVRENGMALPTVSYGYSIFQGGEDLNVYKALKEADEEMYRYKKVHKAKAAKEKKYCDAVNEA</sequence>
<comment type="caution">
    <text evidence="3">The sequence shown here is derived from an EMBL/GenBank/DDBJ whole genome shotgun (WGS) entry which is preliminary data.</text>
</comment>
<dbReference type="InterPro" id="IPR000160">
    <property type="entry name" value="GGDEF_dom"/>
</dbReference>
<dbReference type="EMBL" id="JAFNJU010000010">
    <property type="protein sequence ID" value="MBO1265883.1"/>
    <property type="molecule type" value="Genomic_DNA"/>
</dbReference>
<name>A0A939HEL4_9CLOT</name>
<dbReference type="NCBIfam" id="TIGR00254">
    <property type="entry name" value="GGDEF"/>
    <property type="match status" value="1"/>
</dbReference>
<evidence type="ECO:0000313" key="3">
    <source>
        <dbReference type="EMBL" id="MBO1265883.1"/>
    </source>
</evidence>
<feature type="transmembrane region" description="Helical" evidence="1">
    <location>
        <begin position="67"/>
        <end position="88"/>
    </location>
</feature>
<dbReference type="CDD" id="cd01949">
    <property type="entry name" value="GGDEF"/>
    <property type="match status" value="1"/>
</dbReference>
<accession>A0A939HEL4</accession>
<dbReference type="GO" id="GO:0052621">
    <property type="term" value="F:diguanylate cyclase activity"/>
    <property type="evidence" value="ECO:0007669"/>
    <property type="project" value="TreeGrafter"/>
</dbReference>
<dbReference type="PROSITE" id="PS50887">
    <property type="entry name" value="GGDEF"/>
    <property type="match status" value="1"/>
</dbReference>
<feature type="transmembrane region" description="Helical" evidence="1">
    <location>
        <begin position="166"/>
        <end position="184"/>
    </location>
</feature>
<organism evidence="3 4">
    <name type="scientific">Proteiniclasticum aestuarii</name>
    <dbReference type="NCBI Taxonomy" id="2817862"/>
    <lineage>
        <taxon>Bacteria</taxon>
        <taxon>Bacillati</taxon>
        <taxon>Bacillota</taxon>
        <taxon>Clostridia</taxon>
        <taxon>Eubacteriales</taxon>
        <taxon>Clostridiaceae</taxon>
        <taxon>Proteiniclasticum</taxon>
    </lineage>
</organism>
<gene>
    <name evidence="3" type="ORF">J3A84_12655</name>
</gene>
<feature type="transmembrane region" description="Helical" evidence="1">
    <location>
        <begin position="35"/>
        <end position="55"/>
    </location>
</feature>
<feature type="transmembrane region" description="Helical" evidence="1">
    <location>
        <begin position="6"/>
        <end position="23"/>
    </location>
</feature>
<keyword evidence="1" id="KW-0812">Transmembrane</keyword>
<dbReference type="InterPro" id="IPR050469">
    <property type="entry name" value="Diguanylate_Cyclase"/>
</dbReference>
<dbReference type="Pfam" id="PF00990">
    <property type="entry name" value="GGDEF"/>
    <property type="match status" value="1"/>
</dbReference>
<dbReference type="InterPro" id="IPR029787">
    <property type="entry name" value="Nucleotide_cyclase"/>
</dbReference>
<proteinExistence type="predicted"/>
<dbReference type="InterPro" id="IPR043128">
    <property type="entry name" value="Rev_trsase/Diguanyl_cyclase"/>
</dbReference>
<feature type="transmembrane region" description="Helical" evidence="1">
    <location>
        <begin position="100"/>
        <end position="122"/>
    </location>
</feature>
<keyword evidence="1" id="KW-1133">Transmembrane helix</keyword>
<evidence type="ECO:0000256" key="1">
    <source>
        <dbReference type="SAM" id="Phobius"/>
    </source>
</evidence>
<keyword evidence="4" id="KW-1185">Reference proteome</keyword>
<dbReference type="SUPFAM" id="SSF55073">
    <property type="entry name" value="Nucleotide cyclase"/>
    <property type="match status" value="1"/>
</dbReference>
<dbReference type="Gene3D" id="3.30.70.270">
    <property type="match status" value="1"/>
</dbReference>
<protein>
    <submittedName>
        <fullName evidence="3">GGDEF domain-containing protein</fullName>
    </submittedName>
</protein>